<evidence type="ECO:0000313" key="10">
    <source>
        <dbReference type="Proteomes" id="UP000681720"/>
    </source>
</evidence>
<accession>A0A8S3E5W9</accession>
<dbReference type="Gene3D" id="1.10.3450.20">
    <property type="match status" value="1"/>
</dbReference>
<keyword evidence="8" id="KW-0472">Membrane</keyword>
<dbReference type="Proteomes" id="UP000681720">
    <property type="component" value="Unassembled WGS sequence"/>
</dbReference>
<comment type="similarity">
    <text evidence="1 8">Belongs to the nucleoporin Nup84/Nup107 family.</text>
</comment>
<evidence type="ECO:0000313" key="9">
    <source>
        <dbReference type="EMBL" id="CAF5062194.1"/>
    </source>
</evidence>
<evidence type="ECO:0000256" key="3">
    <source>
        <dbReference type="ARBA" id="ARBA00022816"/>
    </source>
</evidence>
<keyword evidence="3" id="KW-0509">mRNA transport</keyword>
<dbReference type="PANTHER" id="PTHR13003">
    <property type="entry name" value="NUP107-RELATED"/>
    <property type="match status" value="1"/>
</dbReference>
<dbReference type="GO" id="GO:0006606">
    <property type="term" value="P:protein import into nucleus"/>
    <property type="evidence" value="ECO:0007669"/>
    <property type="project" value="TreeGrafter"/>
</dbReference>
<proteinExistence type="inferred from homology"/>
<evidence type="ECO:0000256" key="5">
    <source>
        <dbReference type="ARBA" id="ARBA00023010"/>
    </source>
</evidence>
<gene>
    <name evidence="9" type="ORF">GIL414_LOCUS60590</name>
</gene>
<evidence type="ECO:0000256" key="1">
    <source>
        <dbReference type="ARBA" id="ARBA00009510"/>
    </source>
</evidence>
<organism evidence="9 10">
    <name type="scientific">Rotaria magnacalcarata</name>
    <dbReference type="NCBI Taxonomy" id="392030"/>
    <lineage>
        <taxon>Eukaryota</taxon>
        <taxon>Metazoa</taxon>
        <taxon>Spiralia</taxon>
        <taxon>Gnathifera</taxon>
        <taxon>Rotifera</taxon>
        <taxon>Eurotatoria</taxon>
        <taxon>Bdelloidea</taxon>
        <taxon>Philodinida</taxon>
        <taxon>Philodinidae</taxon>
        <taxon>Rotaria</taxon>
    </lineage>
</organism>
<dbReference type="InterPro" id="IPR007252">
    <property type="entry name" value="Nup84/Nup107"/>
</dbReference>
<reference evidence="9" key="1">
    <citation type="submission" date="2021-02" db="EMBL/GenBank/DDBJ databases">
        <authorList>
            <person name="Nowell W R."/>
        </authorList>
    </citation>
    <scope>NUCLEOTIDE SEQUENCE</scope>
</reference>
<comment type="function">
    <text evidence="8">Functions as a component of the nuclear pore complex (NPC).</text>
</comment>
<evidence type="ECO:0000256" key="4">
    <source>
        <dbReference type="ARBA" id="ARBA00022927"/>
    </source>
</evidence>
<evidence type="ECO:0000256" key="8">
    <source>
        <dbReference type="RuleBase" id="RU365072"/>
    </source>
</evidence>
<dbReference type="GO" id="GO:0031080">
    <property type="term" value="C:nuclear pore outer ring"/>
    <property type="evidence" value="ECO:0007669"/>
    <property type="project" value="TreeGrafter"/>
</dbReference>
<dbReference type="GO" id="GO:0000973">
    <property type="term" value="P:post-transcriptional tethering of RNA polymerase II gene DNA at nuclear periphery"/>
    <property type="evidence" value="ECO:0007669"/>
    <property type="project" value="TreeGrafter"/>
</dbReference>
<keyword evidence="7 8" id="KW-0539">Nucleus</keyword>
<dbReference type="AlphaFoldDB" id="A0A8S3E5W9"/>
<dbReference type="GO" id="GO:0017056">
    <property type="term" value="F:structural constituent of nuclear pore"/>
    <property type="evidence" value="ECO:0007669"/>
    <property type="project" value="UniProtKB-UniRule"/>
</dbReference>
<sequence length="240" mass="28209">MMAINCQKCCSEAEISHPIAFRTGRQTQLSRNIRMLQVERDSWLLWNRARDTLNNTRQDLPEVIPGSSDRLIVEHHLINDPQLRMAKAVQGWLQAIKLDERYQADLKMAMTKLEPKRIYWEKTCHFLKSSYNANLPNPYITCLDFDATHKQKRRLCDTDEQEENDLLQIVFSLLRVGEYSKAKNICKSTGYHWLAALLSANELYHDENYYCSEANDIVYPVEGNQKRIQWIESMYELSMD</sequence>
<dbReference type="GO" id="GO:0006406">
    <property type="term" value="P:mRNA export from nucleus"/>
    <property type="evidence" value="ECO:0007669"/>
    <property type="project" value="TreeGrafter"/>
</dbReference>
<keyword evidence="6 8" id="KW-0906">Nuclear pore complex</keyword>
<dbReference type="Pfam" id="PF04121">
    <property type="entry name" value="Nup84_Nup100"/>
    <property type="match status" value="1"/>
</dbReference>
<keyword evidence="5 8" id="KW-0811">Translocation</keyword>
<evidence type="ECO:0000256" key="7">
    <source>
        <dbReference type="ARBA" id="ARBA00023242"/>
    </source>
</evidence>
<keyword evidence="4" id="KW-0653">Protein transport</keyword>
<name>A0A8S3E5W9_9BILA</name>
<dbReference type="EMBL" id="CAJOBJ010234554">
    <property type="protein sequence ID" value="CAF5062194.1"/>
    <property type="molecule type" value="Genomic_DNA"/>
</dbReference>
<keyword evidence="2 8" id="KW-0813">Transport</keyword>
<comment type="subunit">
    <text evidence="8">Part of the nuclear pore complex (NPC).</text>
</comment>
<dbReference type="GO" id="GO:0031965">
    <property type="term" value="C:nuclear membrane"/>
    <property type="evidence" value="ECO:0007669"/>
    <property type="project" value="UniProtKB-SubCell"/>
</dbReference>
<feature type="non-terminal residue" evidence="9">
    <location>
        <position position="1"/>
    </location>
</feature>
<comment type="subcellular location">
    <subcellularLocation>
        <location evidence="8">Nucleus</location>
        <location evidence="8">Nuclear pore complex</location>
    </subcellularLocation>
    <subcellularLocation>
        <location evidence="8">Nucleus membrane</location>
    </subcellularLocation>
</comment>
<evidence type="ECO:0000256" key="6">
    <source>
        <dbReference type="ARBA" id="ARBA00023132"/>
    </source>
</evidence>
<evidence type="ECO:0000256" key="2">
    <source>
        <dbReference type="ARBA" id="ARBA00022448"/>
    </source>
</evidence>
<protein>
    <recommendedName>
        <fullName evidence="8">Nuclear pore complex protein</fullName>
    </recommendedName>
</protein>
<dbReference type="PANTHER" id="PTHR13003:SF2">
    <property type="entry name" value="NUCLEAR PORE COMPLEX PROTEIN NUP107"/>
    <property type="match status" value="1"/>
</dbReference>
<comment type="caution">
    <text evidence="9">The sequence shown here is derived from an EMBL/GenBank/DDBJ whole genome shotgun (WGS) entry which is preliminary data.</text>
</comment>